<evidence type="ECO:0000313" key="1">
    <source>
        <dbReference type="EMBL" id="MDO6962771.1"/>
    </source>
</evidence>
<gene>
    <name evidence="1" type="ORF">Q4481_02310</name>
</gene>
<keyword evidence="2" id="KW-1185">Reference proteome</keyword>
<evidence type="ECO:0000313" key="2">
    <source>
        <dbReference type="Proteomes" id="UP001174932"/>
    </source>
</evidence>
<proteinExistence type="predicted"/>
<dbReference type="InterPro" id="IPR027417">
    <property type="entry name" value="P-loop_NTPase"/>
</dbReference>
<sequence>MLLLHVGPHKTATTWLQTNFHHNVTALEGAGWLYPLTGERVRIAHHDLSDNPREIEQPDSRKVQELIRIGKRAKARNLNILLSSEGFRHWTPSQIRLLQKHLQQPDLHIVYGLRDPVSLLYSFWAQQVKSGTTLTFPQFVQRQRKRPGRVRLLDPRKEIARFARMRKARLTLLAYDRIRKGERDIFDVFAQDVLGVPSLEMVDRAAVNEREPLELTEFMRLVLKRMDGKGKTSSVKIGQLFKYMLGTEMKQKIISTIAAVPAARRTLVIDRDSPKLQRIEEQLLRRYRAKIHPAPGDEGLFLHGKVEFAYYDEEELLKTSEVSRLVGTIAWKFRPSGLHVMTAAMTRFWLIVWRRFLKLFR</sequence>
<protein>
    <submittedName>
        <fullName evidence="1">Sulfotransferase domain-containing protein</fullName>
    </submittedName>
</protein>
<name>A0ABT8YGJ8_9HYPH</name>
<accession>A0ABT8YGJ8</accession>
<dbReference type="EMBL" id="JAUOZU010000001">
    <property type="protein sequence ID" value="MDO6962771.1"/>
    <property type="molecule type" value="Genomic_DNA"/>
</dbReference>
<comment type="caution">
    <text evidence="1">The sequence shown here is derived from an EMBL/GenBank/DDBJ whole genome shotgun (WGS) entry which is preliminary data.</text>
</comment>
<reference evidence="1" key="2">
    <citation type="submission" date="2023-07" db="EMBL/GenBank/DDBJ databases">
        <authorList>
            <person name="Shen H."/>
        </authorList>
    </citation>
    <scope>NUCLEOTIDE SEQUENCE</scope>
    <source>
        <strain evidence="1">TNR-22</strain>
    </source>
</reference>
<dbReference type="Gene3D" id="3.40.50.300">
    <property type="entry name" value="P-loop containing nucleotide triphosphate hydrolases"/>
    <property type="match status" value="1"/>
</dbReference>
<reference evidence="1" key="1">
    <citation type="journal article" date="2015" name="Int. J. Syst. Evol. Microbiol.">
        <title>Rhizobium alvei sp. nov., isolated from a freshwater river.</title>
        <authorList>
            <person name="Sheu S.Y."/>
            <person name="Huang H.W."/>
            <person name="Young C.C."/>
            <person name="Chen W.M."/>
        </authorList>
    </citation>
    <scope>NUCLEOTIDE SEQUENCE</scope>
    <source>
        <strain evidence="1">TNR-22</strain>
    </source>
</reference>
<organism evidence="1 2">
    <name type="scientific">Rhizobium alvei</name>
    <dbReference type="NCBI Taxonomy" id="1132659"/>
    <lineage>
        <taxon>Bacteria</taxon>
        <taxon>Pseudomonadati</taxon>
        <taxon>Pseudomonadota</taxon>
        <taxon>Alphaproteobacteria</taxon>
        <taxon>Hyphomicrobiales</taxon>
        <taxon>Rhizobiaceae</taxon>
        <taxon>Rhizobium/Agrobacterium group</taxon>
        <taxon>Rhizobium</taxon>
    </lineage>
</organism>
<dbReference type="SUPFAM" id="SSF52540">
    <property type="entry name" value="P-loop containing nucleoside triphosphate hydrolases"/>
    <property type="match status" value="1"/>
</dbReference>
<dbReference type="Proteomes" id="UP001174932">
    <property type="component" value="Unassembled WGS sequence"/>
</dbReference>
<dbReference type="RefSeq" id="WP_304374644.1">
    <property type="nucleotide sequence ID" value="NZ_JAUOZU010000001.1"/>
</dbReference>